<dbReference type="InterPro" id="IPR012867">
    <property type="entry name" value="DUF1648"/>
</dbReference>
<dbReference type="AlphaFoldDB" id="A0A3E0DNS2"/>
<sequence>MEEKPRIKLKLNVADIILESFGWLAILAIWGLVISNYSSLPDSIPIHFNAAGSPDKFGGKATLFVIPIMSSILFFGLTFLNKFPEIFNYPIQITQANAPAQYRNITRMIKYLKMIIALIFGFIVFKNIQIAQGVEDGLGIWFTPLCLGFLFIPLVYFIANSFRINKKLQPQ</sequence>
<dbReference type="EMBL" id="QUNF01000019">
    <property type="protein sequence ID" value="REG83132.1"/>
    <property type="molecule type" value="Genomic_DNA"/>
</dbReference>
<gene>
    <name evidence="3" type="ORF">C8N25_11996</name>
</gene>
<comment type="caution">
    <text evidence="3">The sequence shown here is derived from an EMBL/GenBank/DDBJ whole genome shotgun (WGS) entry which is preliminary data.</text>
</comment>
<accession>A0A3E0DNS2</accession>
<dbReference type="OrthoDB" id="9808690at2"/>
<keyword evidence="4" id="KW-1185">Reference proteome</keyword>
<dbReference type="Pfam" id="PF07853">
    <property type="entry name" value="DUF1648"/>
    <property type="match status" value="1"/>
</dbReference>
<feature type="transmembrane region" description="Helical" evidence="1">
    <location>
        <begin position="111"/>
        <end position="132"/>
    </location>
</feature>
<organism evidence="3 4">
    <name type="scientific">Algoriphagus antarcticus</name>
    <dbReference type="NCBI Taxonomy" id="238540"/>
    <lineage>
        <taxon>Bacteria</taxon>
        <taxon>Pseudomonadati</taxon>
        <taxon>Bacteroidota</taxon>
        <taxon>Cytophagia</taxon>
        <taxon>Cytophagales</taxon>
        <taxon>Cyclobacteriaceae</taxon>
        <taxon>Algoriphagus</taxon>
    </lineage>
</organism>
<feature type="transmembrane region" description="Helical" evidence="1">
    <location>
        <begin position="12"/>
        <end position="33"/>
    </location>
</feature>
<keyword evidence="1" id="KW-0812">Transmembrane</keyword>
<keyword evidence="1" id="KW-1133">Transmembrane helix</keyword>
<evidence type="ECO:0000259" key="2">
    <source>
        <dbReference type="Pfam" id="PF07853"/>
    </source>
</evidence>
<evidence type="ECO:0000313" key="3">
    <source>
        <dbReference type="EMBL" id="REG83132.1"/>
    </source>
</evidence>
<dbReference type="RefSeq" id="WP_086542254.1">
    <property type="nucleotide sequence ID" value="NZ_MSSW01000044.1"/>
</dbReference>
<proteinExistence type="predicted"/>
<evidence type="ECO:0000313" key="4">
    <source>
        <dbReference type="Proteomes" id="UP000256405"/>
    </source>
</evidence>
<dbReference type="Proteomes" id="UP000256405">
    <property type="component" value="Unassembled WGS sequence"/>
</dbReference>
<protein>
    <submittedName>
        <fullName evidence="3">Uncharacterized protein DUF1648</fullName>
    </submittedName>
</protein>
<feature type="transmembrane region" description="Helical" evidence="1">
    <location>
        <begin position="138"/>
        <end position="159"/>
    </location>
</feature>
<feature type="domain" description="DUF1648" evidence="2">
    <location>
        <begin position="25"/>
        <end position="69"/>
    </location>
</feature>
<keyword evidence="1" id="KW-0472">Membrane</keyword>
<name>A0A3E0DNS2_9BACT</name>
<reference evidence="3 4" key="1">
    <citation type="submission" date="2018-08" db="EMBL/GenBank/DDBJ databases">
        <title>Genomic Encyclopedia of Archaeal and Bacterial Type Strains, Phase II (KMG-II): from individual species to whole genera.</title>
        <authorList>
            <person name="Goeker M."/>
        </authorList>
    </citation>
    <scope>NUCLEOTIDE SEQUENCE [LARGE SCALE GENOMIC DNA]</scope>
    <source>
        <strain evidence="3 4">DSM 15986</strain>
    </source>
</reference>
<feature type="transmembrane region" description="Helical" evidence="1">
    <location>
        <begin position="61"/>
        <end position="80"/>
    </location>
</feature>
<evidence type="ECO:0000256" key="1">
    <source>
        <dbReference type="SAM" id="Phobius"/>
    </source>
</evidence>